<protein>
    <submittedName>
        <fullName evidence="2">Uncharacterized protein</fullName>
    </submittedName>
</protein>
<evidence type="ECO:0000313" key="3">
    <source>
        <dbReference type="Proteomes" id="UP001313282"/>
    </source>
</evidence>
<comment type="caution">
    <text evidence="2">The sequence shown here is derived from an EMBL/GenBank/DDBJ whole genome shotgun (WGS) entry which is preliminary data.</text>
</comment>
<organism evidence="2 3">
    <name type="scientific">Orbilia javanica</name>
    <dbReference type="NCBI Taxonomy" id="47235"/>
    <lineage>
        <taxon>Eukaryota</taxon>
        <taxon>Fungi</taxon>
        <taxon>Dikarya</taxon>
        <taxon>Ascomycota</taxon>
        <taxon>Pezizomycotina</taxon>
        <taxon>Orbiliomycetes</taxon>
        <taxon>Orbiliales</taxon>
        <taxon>Orbiliaceae</taxon>
        <taxon>Orbilia</taxon>
    </lineage>
</organism>
<keyword evidence="3" id="KW-1185">Reference proteome</keyword>
<accession>A0AAN8RDN7</accession>
<feature type="compositionally biased region" description="Low complexity" evidence="1">
    <location>
        <begin position="184"/>
        <end position="195"/>
    </location>
</feature>
<dbReference type="AlphaFoldDB" id="A0AAN8RDN7"/>
<dbReference type="EMBL" id="JAVHNR010000009">
    <property type="protein sequence ID" value="KAK6333554.1"/>
    <property type="molecule type" value="Genomic_DNA"/>
</dbReference>
<dbReference type="Proteomes" id="UP001313282">
    <property type="component" value="Unassembled WGS sequence"/>
</dbReference>
<proteinExistence type="predicted"/>
<name>A0AAN8RDN7_9PEZI</name>
<gene>
    <name evidence="2" type="ORF">TWF718_011362</name>
</gene>
<evidence type="ECO:0000256" key="1">
    <source>
        <dbReference type="SAM" id="MobiDB-lite"/>
    </source>
</evidence>
<evidence type="ECO:0000313" key="2">
    <source>
        <dbReference type="EMBL" id="KAK6333554.1"/>
    </source>
</evidence>
<reference evidence="2 3" key="1">
    <citation type="submission" date="2019-10" db="EMBL/GenBank/DDBJ databases">
        <authorList>
            <person name="Palmer J.M."/>
        </authorList>
    </citation>
    <scope>NUCLEOTIDE SEQUENCE [LARGE SCALE GENOMIC DNA]</scope>
    <source>
        <strain evidence="2 3">TWF718</strain>
    </source>
</reference>
<sequence>MALASARNTPVQIPAYHLPVGTGLLPVFKGPSHIDKAREAISNTSDRFMYNYMVSMGETAINMQLRLLALEIGAGNITSNQSWKIILKTLLSEEQLLILSEHYRLREHLLPDAAKCKRWMNTNAYTSKLFLVYIAGYLQSFKYKAPLTWLRCTMIILINGMIDECLNRRVQTGIPKLVQGLPDSSMGASSASSEGALDEQDSASTPILPNVANHPGGSTGPPTVEQLLEQGWKYFESMIDISGRQFWHVVLFTEKIDPISIMRETLHQARHEATKVAANMRPKVST</sequence>
<feature type="region of interest" description="Disordered" evidence="1">
    <location>
        <begin position="182"/>
        <end position="223"/>
    </location>
</feature>